<dbReference type="Gramene" id="TVU51587">
    <property type="protein sequence ID" value="TVU51587"/>
    <property type="gene ID" value="EJB05_03024"/>
</dbReference>
<feature type="region of interest" description="Disordered" evidence="1">
    <location>
        <begin position="36"/>
        <end position="73"/>
    </location>
</feature>
<protein>
    <submittedName>
        <fullName evidence="2">Uncharacterized protein</fullName>
    </submittedName>
</protein>
<evidence type="ECO:0000256" key="1">
    <source>
        <dbReference type="SAM" id="MobiDB-lite"/>
    </source>
</evidence>
<proteinExistence type="predicted"/>
<evidence type="ECO:0000313" key="2">
    <source>
        <dbReference type="EMBL" id="TVU51587.1"/>
    </source>
</evidence>
<accession>A0A5J9WUJ5</accession>
<comment type="caution">
    <text evidence="2">The sequence shown here is derived from an EMBL/GenBank/DDBJ whole genome shotgun (WGS) entry which is preliminary data.</text>
</comment>
<dbReference type="Proteomes" id="UP000324897">
    <property type="component" value="Chromosome 6"/>
</dbReference>
<sequence>MVMVAQLTVELRGLRAADGEEPPRILHLNPRLLGDWSGRPGSSTSTPASGCSGAGRSGRWWRAAPPAAPRGPATARRARLCGWPRCDVSYSGDGDPEATARRGWPRCRVHEKPARLIQAQPGLGHSFLPSLAVEGGRGAEKSEGDEDGRRYVLNRTTSAQLQVVEEFRFKSHCC</sequence>
<evidence type="ECO:0000313" key="3">
    <source>
        <dbReference type="Proteomes" id="UP000324897"/>
    </source>
</evidence>
<feature type="compositionally biased region" description="Low complexity" evidence="1">
    <location>
        <begin position="57"/>
        <end position="73"/>
    </location>
</feature>
<dbReference type="OrthoDB" id="1476985at2759"/>
<dbReference type="AlphaFoldDB" id="A0A5J9WUJ5"/>
<name>A0A5J9WUJ5_9POAL</name>
<reference evidence="2 3" key="1">
    <citation type="journal article" date="2019" name="Sci. Rep.">
        <title>A high-quality genome of Eragrostis curvula grass provides insights into Poaceae evolution and supports new strategies to enhance forage quality.</title>
        <authorList>
            <person name="Carballo J."/>
            <person name="Santos B.A.C.M."/>
            <person name="Zappacosta D."/>
            <person name="Garbus I."/>
            <person name="Selva J.P."/>
            <person name="Gallo C.A."/>
            <person name="Diaz A."/>
            <person name="Albertini E."/>
            <person name="Caccamo M."/>
            <person name="Echenique V."/>
        </authorList>
    </citation>
    <scope>NUCLEOTIDE SEQUENCE [LARGE SCALE GENOMIC DNA]</scope>
    <source>
        <strain evidence="3">cv. Victoria</strain>
        <tissue evidence="2">Leaf</tissue>
    </source>
</reference>
<keyword evidence="3" id="KW-1185">Reference proteome</keyword>
<organism evidence="2 3">
    <name type="scientific">Eragrostis curvula</name>
    <name type="common">weeping love grass</name>
    <dbReference type="NCBI Taxonomy" id="38414"/>
    <lineage>
        <taxon>Eukaryota</taxon>
        <taxon>Viridiplantae</taxon>
        <taxon>Streptophyta</taxon>
        <taxon>Embryophyta</taxon>
        <taxon>Tracheophyta</taxon>
        <taxon>Spermatophyta</taxon>
        <taxon>Magnoliopsida</taxon>
        <taxon>Liliopsida</taxon>
        <taxon>Poales</taxon>
        <taxon>Poaceae</taxon>
        <taxon>PACMAD clade</taxon>
        <taxon>Chloridoideae</taxon>
        <taxon>Eragrostideae</taxon>
        <taxon>Eragrostidinae</taxon>
        <taxon>Eragrostis</taxon>
    </lineage>
</organism>
<dbReference type="EMBL" id="RWGY01000002">
    <property type="protein sequence ID" value="TVU51587.1"/>
    <property type="molecule type" value="Genomic_DNA"/>
</dbReference>
<gene>
    <name evidence="2" type="ORF">EJB05_03024</name>
</gene>
<feature type="non-terminal residue" evidence="2">
    <location>
        <position position="1"/>
    </location>
</feature>